<organism evidence="3 4">
    <name type="scientific">Aromatoleum toluolicum</name>
    <dbReference type="NCBI Taxonomy" id="90060"/>
    <lineage>
        <taxon>Bacteria</taxon>
        <taxon>Pseudomonadati</taxon>
        <taxon>Pseudomonadota</taxon>
        <taxon>Betaproteobacteria</taxon>
        <taxon>Rhodocyclales</taxon>
        <taxon>Rhodocyclaceae</taxon>
        <taxon>Aromatoleum</taxon>
    </lineage>
</organism>
<dbReference type="Proteomes" id="UP000634522">
    <property type="component" value="Unassembled WGS sequence"/>
</dbReference>
<dbReference type="Gene3D" id="3.40.250.10">
    <property type="entry name" value="Rhodanese-like domain"/>
    <property type="match status" value="3"/>
</dbReference>
<evidence type="ECO:0000313" key="3">
    <source>
        <dbReference type="EMBL" id="NMF96081.1"/>
    </source>
</evidence>
<keyword evidence="1" id="KW-0732">Signal</keyword>
<sequence length="380" mass="40921">MKLQRTLALAALLAALGAAPIPFPSGAAIAADAPAAVEAKAGWYGQIVDAEFVARHAVLPKPEGVQIIDSRPTARKYDPGHIPTALSIPDSQFDKLVDKLPQDKATLLIFYCDGLECMLSHNSAFRAEKLGYTNIRVYAAGFPDWVKAGHMAAISVPQLKKLMDEGAPLTLVDSRPKERKYDKGHIPGAISLPDSQFDKLVDRLPADKASPLYFYCEGLSCKLSSDSAVKAVKLGYTQVKVVPEGYPEWERLYGAGATAAGGAAKPAIQAGKESGTITVASFEQIYRDAPATIQLIDVREPNEFAAGTFKGAVNVPVNTLEKRIDELPADKPIVFFCGAGGRSGEAHDMVQLYKPALKTFFLNADIKWARDGSYTIVEEN</sequence>
<evidence type="ECO:0000259" key="2">
    <source>
        <dbReference type="PROSITE" id="PS50206"/>
    </source>
</evidence>
<reference evidence="3 4" key="1">
    <citation type="submission" date="2019-12" db="EMBL/GenBank/DDBJ databases">
        <title>Comparative genomics gives insights into the taxonomy of the Azoarcus-Aromatoleum group and reveals separate origins of nif in the plant-associated Azoarcus and non-plant-associated Aromatoleum sub-groups.</title>
        <authorList>
            <person name="Lafos M."/>
            <person name="Maluk M."/>
            <person name="Batista M."/>
            <person name="Junghare M."/>
            <person name="Carmona M."/>
            <person name="Faoro H."/>
            <person name="Cruz L.M."/>
            <person name="Battistoni F."/>
            <person name="De Souza E."/>
            <person name="Pedrosa F."/>
            <person name="Chen W.-M."/>
            <person name="Poole P.S."/>
            <person name="Dixon R.A."/>
            <person name="James E.K."/>
        </authorList>
    </citation>
    <scope>NUCLEOTIDE SEQUENCE [LARGE SCALE GENOMIC DNA]</scope>
    <source>
        <strain evidence="3 4">T</strain>
    </source>
</reference>
<dbReference type="EMBL" id="WTVS01000002">
    <property type="protein sequence ID" value="NMF96081.1"/>
    <property type="molecule type" value="Genomic_DNA"/>
</dbReference>
<evidence type="ECO:0000256" key="1">
    <source>
        <dbReference type="SAM" id="SignalP"/>
    </source>
</evidence>
<dbReference type="PANTHER" id="PTHR43031:SF1">
    <property type="entry name" value="PYRIDINE NUCLEOTIDE-DISULPHIDE OXIDOREDUCTASE"/>
    <property type="match status" value="1"/>
</dbReference>
<feature type="signal peptide" evidence="1">
    <location>
        <begin position="1"/>
        <end position="27"/>
    </location>
</feature>
<dbReference type="PROSITE" id="PS00380">
    <property type="entry name" value="RHODANESE_1"/>
    <property type="match status" value="1"/>
</dbReference>
<dbReference type="SMART" id="SM00450">
    <property type="entry name" value="RHOD"/>
    <property type="match status" value="3"/>
</dbReference>
<dbReference type="InterPro" id="IPR001307">
    <property type="entry name" value="Thiosulphate_STrfase_CS"/>
</dbReference>
<protein>
    <submittedName>
        <fullName evidence="3">Rhodanese-like domain-containing protein</fullName>
    </submittedName>
</protein>
<proteinExistence type="predicted"/>
<dbReference type="RefSeq" id="WP_169137111.1">
    <property type="nucleotide sequence ID" value="NZ_WTVS01000002.1"/>
</dbReference>
<dbReference type="Pfam" id="PF00581">
    <property type="entry name" value="Rhodanese"/>
    <property type="match status" value="3"/>
</dbReference>
<dbReference type="InterPro" id="IPR036873">
    <property type="entry name" value="Rhodanese-like_dom_sf"/>
</dbReference>
<feature type="domain" description="Rhodanese" evidence="2">
    <location>
        <begin position="165"/>
        <end position="258"/>
    </location>
</feature>
<evidence type="ECO:0000313" key="4">
    <source>
        <dbReference type="Proteomes" id="UP000634522"/>
    </source>
</evidence>
<accession>A0ABX1N9W4</accession>
<gene>
    <name evidence="3" type="ORF">GPA27_01550</name>
</gene>
<comment type="caution">
    <text evidence="3">The sequence shown here is derived from an EMBL/GenBank/DDBJ whole genome shotgun (WGS) entry which is preliminary data.</text>
</comment>
<feature type="chain" id="PRO_5045224839" evidence="1">
    <location>
        <begin position="28"/>
        <end position="380"/>
    </location>
</feature>
<dbReference type="PROSITE" id="PS50206">
    <property type="entry name" value="RHODANESE_3"/>
    <property type="match status" value="3"/>
</dbReference>
<dbReference type="SUPFAM" id="SSF52821">
    <property type="entry name" value="Rhodanese/Cell cycle control phosphatase"/>
    <property type="match status" value="3"/>
</dbReference>
<dbReference type="PANTHER" id="PTHR43031">
    <property type="entry name" value="FAD-DEPENDENT OXIDOREDUCTASE"/>
    <property type="match status" value="1"/>
</dbReference>
<dbReference type="CDD" id="cd00158">
    <property type="entry name" value="RHOD"/>
    <property type="match status" value="3"/>
</dbReference>
<dbReference type="InterPro" id="IPR001763">
    <property type="entry name" value="Rhodanese-like_dom"/>
</dbReference>
<feature type="domain" description="Rhodanese" evidence="2">
    <location>
        <begin position="61"/>
        <end position="154"/>
    </location>
</feature>
<name>A0ABX1N9W4_9RHOO</name>
<keyword evidence="4" id="KW-1185">Reference proteome</keyword>
<dbReference type="InterPro" id="IPR050229">
    <property type="entry name" value="GlpE_sulfurtransferase"/>
</dbReference>
<feature type="domain" description="Rhodanese" evidence="2">
    <location>
        <begin position="289"/>
        <end position="377"/>
    </location>
</feature>